<comment type="caution">
    <text evidence="2">The sequence shown here is derived from an EMBL/GenBank/DDBJ whole genome shotgun (WGS) entry which is preliminary data.</text>
</comment>
<dbReference type="RefSeq" id="WP_112425948.1">
    <property type="nucleotide sequence ID" value="NZ_MCIF01000002.1"/>
</dbReference>
<evidence type="ECO:0000256" key="1">
    <source>
        <dbReference type="SAM" id="MobiDB-lite"/>
    </source>
</evidence>
<gene>
    <name evidence="2" type="ORF">A4R35_01690</name>
</gene>
<keyword evidence="3" id="KW-1185">Reference proteome</keyword>
<name>A0A328VFZ2_9CHLR</name>
<dbReference type="OrthoDB" id="9780932at2"/>
<dbReference type="AlphaFoldDB" id="A0A328VFZ2"/>
<evidence type="ECO:0000313" key="2">
    <source>
        <dbReference type="EMBL" id="RAQ94224.1"/>
    </source>
</evidence>
<dbReference type="Proteomes" id="UP000248706">
    <property type="component" value="Unassembled WGS sequence"/>
</dbReference>
<accession>A0A328VFZ2</accession>
<organism evidence="2 3">
    <name type="scientific">Thermogemmatispora tikiterensis</name>
    <dbReference type="NCBI Taxonomy" id="1825093"/>
    <lineage>
        <taxon>Bacteria</taxon>
        <taxon>Bacillati</taxon>
        <taxon>Chloroflexota</taxon>
        <taxon>Ktedonobacteria</taxon>
        <taxon>Thermogemmatisporales</taxon>
        <taxon>Thermogemmatisporaceae</taxon>
        <taxon>Thermogemmatispora</taxon>
    </lineage>
</organism>
<reference evidence="2 3" key="1">
    <citation type="submission" date="2016-08" db="EMBL/GenBank/DDBJ databases">
        <title>Analysis of Carbohydrate Active Enzymes in Thermogemmatispora T81 Reveals Carbohydrate Degradation Ability.</title>
        <authorList>
            <person name="Tomazini A."/>
            <person name="Lal S."/>
            <person name="Stott M."/>
            <person name="Henrissat B."/>
            <person name="Polikarpov I."/>
            <person name="Sparling R."/>
            <person name="Levin D.B."/>
        </authorList>
    </citation>
    <scope>NUCLEOTIDE SEQUENCE [LARGE SCALE GENOMIC DNA]</scope>
    <source>
        <strain evidence="2 3">T81</strain>
    </source>
</reference>
<protein>
    <submittedName>
        <fullName evidence="2">Uncharacterized protein</fullName>
    </submittedName>
</protein>
<evidence type="ECO:0000313" key="3">
    <source>
        <dbReference type="Proteomes" id="UP000248706"/>
    </source>
</evidence>
<feature type="region of interest" description="Disordered" evidence="1">
    <location>
        <begin position="26"/>
        <end position="46"/>
    </location>
</feature>
<dbReference type="EMBL" id="MCIF01000002">
    <property type="protein sequence ID" value="RAQ94224.1"/>
    <property type="molecule type" value="Genomic_DNA"/>
</dbReference>
<sequence>METQRFRLAEGWLAYDDQGKVPALSIMGTRDPHFKGPERGAGDRGTRLQAPVVLIEGPGTLPLLRCQKRDNRT</sequence>
<proteinExistence type="predicted"/>
<feature type="compositionally biased region" description="Basic and acidic residues" evidence="1">
    <location>
        <begin position="30"/>
        <end position="46"/>
    </location>
</feature>